<gene>
    <name evidence="2" type="ORF">UR61_C0001G0008</name>
</gene>
<evidence type="ECO:0000256" key="1">
    <source>
        <dbReference type="SAM" id="Phobius"/>
    </source>
</evidence>
<dbReference type="NCBIfam" id="TIGR02532">
    <property type="entry name" value="IV_pilin_GFxxxE"/>
    <property type="match status" value="1"/>
</dbReference>
<name>A0A0G0DTI0_9BACT</name>
<organism evidence="2 3">
    <name type="scientific">candidate division WS6 bacterium GW2011_GWE1_34_7</name>
    <dbReference type="NCBI Taxonomy" id="1619093"/>
    <lineage>
        <taxon>Bacteria</taxon>
        <taxon>Candidatus Dojkabacteria</taxon>
    </lineage>
</organism>
<protein>
    <recommendedName>
        <fullName evidence="4">Prepilin-type N-terminal cleavage/methylation domain-containing protein</fullName>
    </recommendedName>
</protein>
<keyword evidence="1" id="KW-0472">Membrane</keyword>
<keyword evidence="1" id="KW-0812">Transmembrane</keyword>
<sequence>MRKISKKYNGFSLIELLLTTMILVIIMLLVATTLNTVIKVSNTTNSKNTARSNMTYIMDFMSRALSNAELSDVYLFKSSGVRFLGEGDGGKLSILSSPLGSTYANGNLGDEPKGGNEIHIKLYGYDDWTCIGWFKDSTNPEYGYLVRTVYEEEMTDHSNCFNEDAVLTPMHSFMIDASYFDIEYIVVGDGQNRMFLLDAKLTPLYWPVGDTFPVTREVSRQAVVSTQALTWY</sequence>
<dbReference type="Proteomes" id="UP000033866">
    <property type="component" value="Unassembled WGS sequence"/>
</dbReference>
<dbReference type="InterPro" id="IPR012902">
    <property type="entry name" value="N_methyl_site"/>
</dbReference>
<keyword evidence="1" id="KW-1133">Transmembrane helix</keyword>
<dbReference type="EMBL" id="LBPV01000001">
    <property type="protein sequence ID" value="KKP66290.1"/>
    <property type="molecule type" value="Genomic_DNA"/>
</dbReference>
<proteinExistence type="predicted"/>
<evidence type="ECO:0000313" key="2">
    <source>
        <dbReference type="EMBL" id="KKP66290.1"/>
    </source>
</evidence>
<reference evidence="2 3" key="1">
    <citation type="journal article" date="2015" name="Nature">
        <title>rRNA introns, odd ribosomes, and small enigmatic genomes across a large radiation of phyla.</title>
        <authorList>
            <person name="Brown C.T."/>
            <person name="Hug L.A."/>
            <person name="Thomas B.C."/>
            <person name="Sharon I."/>
            <person name="Castelle C.J."/>
            <person name="Singh A."/>
            <person name="Wilkins M.J."/>
            <person name="Williams K.H."/>
            <person name="Banfield J.F."/>
        </authorList>
    </citation>
    <scope>NUCLEOTIDE SEQUENCE [LARGE SCALE GENOMIC DNA]</scope>
</reference>
<feature type="transmembrane region" description="Helical" evidence="1">
    <location>
        <begin position="12"/>
        <end position="34"/>
    </location>
</feature>
<accession>A0A0G0DTI0</accession>
<evidence type="ECO:0000313" key="3">
    <source>
        <dbReference type="Proteomes" id="UP000033866"/>
    </source>
</evidence>
<evidence type="ECO:0008006" key="4">
    <source>
        <dbReference type="Google" id="ProtNLM"/>
    </source>
</evidence>
<dbReference type="Pfam" id="PF07963">
    <property type="entry name" value="N_methyl"/>
    <property type="match status" value="1"/>
</dbReference>
<dbReference type="AlphaFoldDB" id="A0A0G0DTI0"/>
<comment type="caution">
    <text evidence="2">The sequence shown here is derived from an EMBL/GenBank/DDBJ whole genome shotgun (WGS) entry which is preliminary data.</text>
</comment>